<keyword evidence="3" id="KW-1185">Reference proteome</keyword>
<dbReference type="OrthoDB" id="3926826at2759"/>
<comment type="caution">
    <text evidence="2">The sequence shown here is derived from an EMBL/GenBank/DDBJ whole genome shotgun (WGS) entry which is preliminary data.</text>
</comment>
<feature type="chain" id="PRO_5034776870" evidence="1">
    <location>
        <begin position="24"/>
        <end position="101"/>
    </location>
</feature>
<protein>
    <submittedName>
        <fullName evidence="2">Uncharacterized protein</fullName>
    </submittedName>
</protein>
<evidence type="ECO:0000313" key="2">
    <source>
        <dbReference type="EMBL" id="KAF4304611.1"/>
    </source>
</evidence>
<evidence type="ECO:0000313" key="3">
    <source>
        <dbReference type="Proteomes" id="UP000572817"/>
    </source>
</evidence>
<sequence>MRASAPAFSALLMLILTVTFSLALPMPLPPLRNLPRAEKGQIDYTRDLLDPILCPATGTGACAAQCGHVAAGLNGACDANGNCICADGQGPVRQTGLREQS</sequence>
<proteinExistence type="predicted"/>
<reference evidence="2" key="1">
    <citation type="submission" date="2020-04" db="EMBL/GenBank/DDBJ databases">
        <title>Genome Assembly and Annotation of Botryosphaeria dothidea sdau 11-99, a Latent Pathogen of Apple Fruit Ring Rot in China.</title>
        <authorList>
            <person name="Yu C."/>
            <person name="Diao Y."/>
            <person name="Lu Q."/>
            <person name="Zhao J."/>
            <person name="Cui S."/>
            <person name="Peng C."/>
            <person name="He B."/>
            <person name="Liu H."/>
        </authorList>
    </citation>
    <scope>NUCLEOTIDE SEQUENCE [LARGE SCALE GENOMIC DNA]</scope>
    <source>
        <strain evidence="2">Sdau11-99</strain>
    </source>
</reference>
<organism evidence="2 3">
    <name type="scientific">Botryosphaeria dothidea</name>
    <dbReference type="NCBI Taxonomy" id="55169"/>
    <lineage>
        <taxon>Eukaryota</taxon>
        <taxon>Fungi</taxon>
        <taxon>Dikarya</taxon>
        <taxon>Ascomycota</taxon>
        <taxon>Pezizomycotina</taxon>
        <taxon>Dothideomycetes</taxon>
        <taxon>Dothideomycetes incertae sedis</taxon>
        <taxon>Botryosphaeriales</taxon>
        <taxon>Botryosphaeriaceae</taxon>
        <taxon>Botryosphaeria</taxon>
    </lineage>
</organism>
<evidence type="ECO:0000256" key="1">
    <source>
        <dbReference type="SAM" id="SignalP"/>
    </source>
</evidence>
<gene>
    <name evidence="2" type="ORF">GTA08_BOTSDO08389</name>
</gene>
<dbReference type="EMBL" id="WWBZ02000051">
    <property type="protein sequence ID" value="KAF4304611.1"/>
    <property type="molecule type" value="Genomic_DNA"/>
</dbReference>
<keyword evidence="1" id="KW-0732">Signal</keyword>
<accession>A0A8H4INP4</accession>
<name>A0A8H4INP4_9PEZI</name>
<feature type="signal peptide" evidence="1">
    <location>
        <begin position="1"/>
        <end position="23"/>
    </location>
</feature>
<dbReference type="Proteomes" id="UP000572817">
    <property type="component" value="Unassembled WGS sequence"/>
</dbReference>
<dbReference type="AlphaFoldDB" id="A0A8H4INP4"/>